<evidence type="ECO:0000256" key="4">
    <source>
        <dbReference type="ARBA" id="ARBA00022475"/>
    </source>
</evidence>
<comment type="similarity">
    <text evidence="2">Belongs to the TonB family.</text>
</comment>
<dbReference type="Proteomes" id="UP000748752">
    <property type="component" value="Unassembled WGS sequence"/>
</dbReference>
<feature type="domain" description="TonB C-terminal" evidence="11">
    <location>
        <begin position="81"/>
        <end position="178"/>
    </location>
</feature>
<name>A0ABS1CC53_9GAMM</name>
<organism evidence="12 13">
    <name type="scientific">Thiohalocapsa halophila</name>
    <dbReference type="NCBI Taxonomy" id="69359"/>
    <lineage>
        <taxon>Bacteria</taxon>
        <taxon>Pseudomonadati</taxon>
        <taxon>Pseudomonadota</taxon>
        <taxon>Gammaproteobacteria</taxon>
        <taxon>Chromatiales</taxon>
        <taxon>Chromatiaceae</taxon>
        <taxon>Thiohalocapsa</taxon>
    </lineage>
</organism>
<evidence type="ECO:0000256" key="9">
    <source>
        <dbReference type="ARBA" id="ARBA00023136"/>
    </source>
</evidence>
<accession>A0ABS1CC53</accession>
<protein>
    <recommendedName>
        <fullName evidence="11">TonB C-terminal domain-containing protein</fullName>
    </recommendedName>
</protein>
<reference evidence="12 13" key="1">
    <citation type="journal article" date="2020" name="Microorganisms">
        <title>Osmotic Adaptation and Compatible Solute Biosynthesis of Phototrophic Bacteria as Revealed from Genome Analyses.</title>
        <authorList>
            <person name="Imhoff J.F."/>
            <person name="Rahn T."/>
            <person name="Kunzel S."/>
            <person name="Keller A."/>
            <person name="Neulinger S.C."/>
        </authorList>
    </citation>
    <scope>NUCLEOTIDE SEQUENCE [LARGE SCALE GENOMIC DNA]</scope>
    <source>
        <strain evidence="12 13">DSM 6210</strain>
    </source>
</reference>
<keyword evidence="8" id="KW-1133">Transmembrane helix</keyword>
<evidence type="ECO:0000256" key="7">
    <source>
        <dbReference type="ARBA" id="ARBA00022927"/>
    </source>
</evidence>
<keyword evidence="5" id="KW-0997">Cell inner membrane</keyword>
<dbReference type="PANTHER" id="PTHR33446:SF11">
    <property type="entry name" value="TONB3"/>
    <property type="match status" value="1"/>
</dbReference>
<feature type="region of interest" description="Disordered" evidence="10">
    <location>
        <begin position="13"/>
        <end position="32"/>
    </location>
</feature>
<evidence type="ECO:0000256" key="10">
    <source>
        <dbReference type="SAM" id="MobiDB-lite"/>
    </source>
</evidence>
<dbReference type="Pfam" id="PF03544">
    <property type="entry name" value="TonB_C"/>
    <property type="match status" value="1"/>
</dbReference>
<dbReference type="EMBL" id="NRRV01000003">
    <property type="protein sequence ID" value="MBK1629498.1"/>
    <property type="molecule type" value="Genomic_DNA"/>
</dbReference>
<sequence length="181" mass="19789">MAGILSGLGESVPLPDLQAPAPEPASAPDARTPDASAIFASRGDEIAALNARISARNAAAGRERRKAISTSTKEYRYASYMEAWRRKVERIGNLNYPQEAKEKALFGSLILHVAVRADGSLEGVRVVRSSGHRVLDDAAVNIVRLAAPFAPFPDDIEAETDVLDITRVWQFQRNHRLGWND</sequence>
<proteinExistence type="inferred from homology"/>
<dbReference type="PANTHER" id="PTHR33446">
    <property type="entry name" value="PROTEIN TONB-RELATED"/>
    <property type="match status" value="1"/>
</dbReference>
<keyword evidence="4" id="KW-1003">Cell membrane</keyword>
<keyword evidence="7" id="KW-0653">Protein transport</keyword>
<evidence type="ECO:0000256" key="3">
    <source>
        <dbReference type="ARBA" id="ARBA00022448"/>
    </source>
</evidence>
<keyword evidence="9" id="KW-0472">Membrane</keyword>
<gene>
    <name evidence="12" type="ORF">CKO31_01845</name>
</gene>
<evidence type="ECO:0000256" key="2">
    <source>
        <dbReference type="ARBA" id="ARBA00006555"/>
    </source>
</evidence>
<dbReference type="NCBIfam" id="TIGR01352">
    <property type="entry name" value="tonB_Cterm"/>
    <property type="match status" value="1"/>
</dbReference>
<dbReference type="InterPro" id="IPR006260">
    <property type="entry name" value="TonB/TolA_C"/>
</dbReference>
<dbReference type="InterPro" id="IPR037682">
    <property type="entry name" value="TonB_C"/>
</dbReference>
<evidence type="ECO:0000313" key="13">
    <source>
        <dbReference type="Proteomes" id="UP000748752"/>
    </source>
</evidence>
<evidence type="ECO:0000256" key="5">
    <source>
        <dbReference type="ARBA" id="ARBA00022519"/>
    </source>
</evidence>
<keyword evidence="6" id="KW-0812">Transmembrane</keyword>
<dbReference type="SUPFAM" id="SSF74653">
    <property type="entry name" value="TolA/TonB C-terminal domain"/>
    <property type="match status" value="1"/>
</dbReference>
<dbReference type="InterPro" id="IPR051045">
    <property type="entry name" value="TonB-dependent_transducer"/>
</dbReference>
<evidence type="ECO:0000313" key="12">
    <source>
        <dbReference type="EMBL" id="MBK1629498.1"/>
    </source>
</evidence>
<evidence type="ECO:0000259" key="11">
    <source>
        <dbReference type="PROSITE" id="PS52015"/>
    </source>
</evidence>
<evidence type="ECO:0000256" key="6">
    <source>
        <dbReference type="ARBA" id="ARBA00022692"/>
    </source>
</evidence>
<dbReference type="Gene3D" id="3.30.1150.10">
    <property type="match status" value="1"/>
</dbReference>
<keyword evidence="13" id="KW-1185">Reference proteome</keyword>
<evidence type="ECO:0000256" key="8">
    <source>
        <dbReference type="ARBA" id="ARBA00022989"/>
    </source>
</evidence>
<dbReference type="PROSITE" id="PS52015">
    <property type="entry name" value="TONB_CTD"/>
    <property type="match status" value="1"/>
</dbReference>
<comment type="caution">
    <text evidence="12">The sequence shown here is derived from an EMBL/GenBank/DDBJ whole genome shotgun (WGS) entry which is preliminary data.</text>
</comment>
<comment type="subcellular location">
    <subcellularLocation>
        <location evidence="1">Cell inner membrane</location>
        <topology evidence="1">Single-pass membrane protein</topology>
        <orientation evidence="1">Periplasmic side</orientation>
    </subcellularLocation>
</comment>
<evidence type="ECO:0000256" key="1">
    <source>
        <dbReference type="ARBA" id="ARBA00004383"/>
    </source>
</evidence>
<keyword evidence="3" id="KW-0813">Transport</keyword>